<dbReference type="InterPro" id="IPR045854">
    <property type="entry name" value="NO2/SO3_Rdtase_4Fe4S_sf"/>
</dbReference>
<protein>
    <recommendedName>
        <fullName evidence="7">4-hydroxy-3-methylbut-2-en-1-yl diphosphate synthase (flavodoxin)</fullName>
        <ecNumber evidence="7">1.17.7.3</ecNumber>
    </recommendedName>
    <alternativeName>
        <fullName evidence="7">1-hydroxy-2-methyl-2-(E)-butenyl 4-diphosphate synthase</fullName>
    </alternativeName>
</protein>
<dbReference type="InterPro" id="IPR058578">
    <property type="entry name" value="IspG_TIM"/>
</dbReference>
<dbReference type="Pfam" id="PF26540">
    <property type="entry name" value="GcpE_C"/>
    <property type="match status" value="1"/>
</dbReference>
<evidence type="ECO:0000256" key="2">
    <source>
        <dbReference type="ARBA" id="ARBA00022723"/>
    </source>
</evidence>
<comment type="similarity">
    <text evidence="7">Belongs to the IspG family.</text>
</comment>
<dbReference type="RefSeq" id="WP_090800733.1">
    <property type="nucleotide sequence ID" value="NZ_FNKX01000001.1"/>
</dbReference>
<dbReference type="Proteomes" id="UP000199365">
    <property type="component" value="Unassembled WGS sequence"/>
</dbReference>
<evidence type="ECO:0000256" key="6">
    <source>
        <dbReference type="ARBA" id="ARBA00023229"/>
    </source>
</evidence>
<dbReference type="PIRSF" id="PIRSF004640">
    <property type="entry name" value="IspG"/>
    <property type="match status" value="1"/>
</dbReference>
<evidence type="ECO:0000313" key="11">
    <source>
        <dbReference type="Proteomes" id="UP000199365"/>
    </source>
</evidence>
<dbReference type="GO" id="GO:0019288">
    <property type="term" value="P:isopentenyl diphosphate biosynthetic process, methylerythritol 4-phosphate pathway"/>
    <property type="evidence" value="ECO:0007669"/>
    <property type="project" value="UniProtKB-UniRule"/>
</dbReference>
<feature type="domain" description="IspG C-terminal" evidence="9">
    <location>
        <begin position="323"/>
        <end position="424"/>
    </location>
</feature>
<dbReference type="HAMAP" id="MF_00159">
    <property type="entry name" value="IspG"/>
    <property type="match status" value="1"/>
</dbReference>
<comment type="pathway">
    <text evidence="7">Isoprenoid biosynthesis; isopentenyl diphosphate biosynthesis via DXP pathway; isopentenyl diphosphate from 1-deoxy-D-xylulose 5-phosphate: step 5/6.</text>
</comment>
<dbReference type="EC" id="1.17.7.3" evidence="7"/>
<feature type="binding site" evidence="7">
    <location>
        <position position="372"/>
    </location>
    <ligand>
        <name>[4Fe-4S] cluster</name>
        <dbReference type="ChEBI" id="CHEBI:49883"/>
    </ligand>
</feature>
<dbReference type="GO" id="GO:0016114">
    <property type="term" value="P:terpenoid biosynthetic process"/>
    <property type="evidence" value="ECO:0007669"/>
    <property type="project" value="InterPro"/>
</dbReference>
<dbReference type="InterPro" id="IPR004588">
    <property type="entry name" value="IspG_bac-typ"/>
</dbReference>
<dbReference type="STRING" id="157910.SAMN05445850_0195"/>
<name>A0A1H0ZU63_9BURK</name>
<feature type="binding site" evidence="7">
    <location>
        <position position="379"/>
    </location>
    <ligand>
        <name>[4Fe-4S] cluster</name>
        <dbReference type="ChEBI" id="CHEBI:49883"/>
    </ligand>
</feature>
<sequence length="438" mass="47178">MGFSMQTDAQSQSCSKIVSDEPVFGGPAMRRKSHAVNVRWGGELVTIGGDAPVRVQSMTNTDTADVIGTAIQIKELAQAGSELVRITVNTPEAAAAVPAIREQLDRMGVMVPLVGDFHYNGHLLLRDYPGCAESLSKYRINPGNVGHGAKRDTQFAQMIETAVKYDKPVRIGVNWGSLDQDLLAKMMDENGSRATPWEAQSVMYEALIQSAIGSAERAVELGLGRDQIILSCKVSGVQDLIAVYRELARRCDFALHLGLTEAGMGSKGIVASTAALSVLLQQGIGDTIRISLTPEPGASRTGEVIVGQEILQTMGLRSFTPMVIACPGCGRTTSTLFQELASQIQTYLRQQMPVWRDQYPGVEQMHVAVMGCIVNGPGESKQANIGISLPGSGENPAAPVFIDGEKVKTLRGENIAQEFQQIVSDYVERRYGRADALN</sequence>
<evidence type="ECO:0000259" key="8">
    <source>
        <dbReference type="Pfam" id="PF04551"/>
    </source>
</evidence>
<evidence type="ECO:0000256" key="5">
    <source>
        <dbReference type="ARBA" id="ARBA00023014"/>
    </source>
</evidence>
<keyword evidence="5 7" id="KW-0411">Iron-sulfur</keyword>
<evidence type="ECO:0000256" key="4">
    <source>
        <dbReference type="ARBA" id="ARBA00023004"/>
    </source>
</evidence>
<gene>
    <name evidence="7" type="primary">ispG</name>
    <name evidence="10" type="ORF">SAMN05445850_0195</name>
</gene>
<dbReference type="EMBL" id="FNKX01000001">
    <property type="protein sequence ID" value="SDQ30596.1"/>
    <property type="molecule type" value="Genomic_DNA"/>
</dbReference>
<dbReference type="Pfam" id="PF04551">
    <property type="entry name" value="GcpE"/>
    <property type="match status" value="1"/>
</dbReference>
<comment type="function">
    <text evidence="7">Converts 2C-methyl-D-erythritol 2,4-cyclodiphosphate (ME-2,4cPP) into 1-hydroxy-2-methyl-2-(E)-butenyl 4-diphosphate.</text>
</comment>
<dbReference type="FunFam" id="3.30.413.10:FF:000012">
    <property type="entry name" value="4-hydroxy-3-methylbut-2-en-1-yl diphosphate synthase (flavodoxin)"/>
    <property type="match status" value="1"/>
</dbReference>
<dbReference type="InterPro" id="IPR011005">
    <property type="entry name" value="Dihydropteroate_synth-like_sf"/>
</dbReference>
<comment type="cofactor">
    <cofactor evidence="7">
        <name>[4Fe-4S] cluster</name>
        <dbReference type="ChEBI" id="CHEBI:49883"/>
    </cofactor>
    <text evidence="7">Binds 1 [4Fe-4S] cluster.</text>
</comment>
<keyword evidence="3 7" id="KW-0560">Oxidoreductase</keyword>
<dbReference type="InterPro" id="IPR058579">
    <property type="entry name" value="IspG_C"/>
</dbReference>
<dbReference type="GO" id="GO:0141197">
    <property type="term" value="F:4-hydroxy-3-methylbut-2-enyl-diphosphate synthase activity (flavodoxin)"/>
    <property type="evidence" value="ECO:0007669"/>
    <property type="project" value="UniProtKB-EC"/>
</dbReference>
<dbReference type="UniPathway" id="UPA00056">
    <property type="reaction ID" value="UER00096"/>
</dbReference>
<feature type="domain" description="IspG TIM-barrel" evidence="8">
    <location>
        <begin position="45"/>
        <end position="306"/>
    </location>
</feature>
<evidence type="ECO:0000256" key="7">
    <source>
        <dbReference type="HAMAP-Rule" id="MF_00159"/>
    </source>
</evidence>
<dbReference type="Gene3D" id="3.30.413.10">
    <property type="entry name" value="Sulfite Reductase Hemoprotein, domain 1"/>
    <property type="match status" value="1"/>
</dbReference>
<dbReference type="InterPro" id="IPR016425">
    <property type="entry name" value="IspG_bac"/>
</dbReference>
<dbReference type="PANTHER" id="PTHR30454:SF0">
    <property type="entry name" value="4-HYDROXY-3-METHYLBUT-2-EN-1-YL DIPHOSPHATE SYNTHASE (FERREDOXIN), CHLOROPLASTIC"/>
    <property type="match status" value="1"/>
</dbReference>
<evidence type="ECO:0000259" key="9">
    <source>
        <dbReference type="Pfam" id="PF26540"/>
    </source>
</evidence>
<keyword evidence="11" id="KW-1185">Reference proteome</keyword>
<accession>A0A1H0ZU63</accession>
<dbReference type="GO" id="GO:0046429">
    <property type="term" value="F:4-hydroxy-3-methylbut-2-en-1-yl diphosphate synthase activity (ferredoxin)"/>
    <property type="evidence" value="ECO:0007669"/>
    <property type="project" value="UniProtKB-UniRule"/>
</dbReference>
<feature type="binding site" evidence="7">
    <location>
        <position position="329"/>
    </location>
    <ligand>
        <name>[4Fe-4S] cluster</name>
        <dbReference type="ChEBI" id="CHEBI:49883"/>
    </ligand>
</feature>
<reference evidence="11" key="1">
    <citation type="submission" date="2016-10" db="EMBL/GenBank/DDBJ databases">
        <authorList>
            <person name="Varghese N."/>
            <person name="Submissions S."/>
        </authorList>
    </citation>
    <scope>NUCLEOTIDE SEQUENCE [LARGE SCALE GENOMIC DNA]</scope>
    <source>
        <strain evidence="11">DUS833</strain>
    </source>
</reference>
<dbReference type="GO" id="GO:0051539">
    <property type="term" value="F:4 iron, 4 sulfur cluster binding"/>
    <property type="evidence" value="ECO:0007669"/>
    <property type="project" value="UniProtKB-UniRule"/>
</dbReference>
<comment type="catalytic activity">
    <reaction evidence="7">
        <text>(2E)-4-hydroxy-3-methylbut-2-enyl diphosphate + oxidized [flavodoxin] + H2O + 2 H(+) = 2-C-methyl-D-erythritol 2,4-cyclic diphosphate + reduced [flavodoxin]</text>
        <dbReference type="Rhea" id="RHEA:43604"/>
        <dbReference type="Rhea" id="RHEA-COMP:10622"/>
        <dbReference type="Rhea" id="RHEA-COMP:10623"/>
        <dbReference type="ChEBI" id="CHEBI:15377"/>
        <dbReference type="ChEBI" id="CHEBI:15378"/>
        <dbReference type="ChEBI" id="CHEBI:57618"/>
        <dbReference type="ChEBI" id="CHEBI:58210"/>
        <dbReference type="ChEBI" id="CHEBI:58483"/>
        <dbReference type="ChEBI" id="CHEBI:128753"/>
        <dbReference type="EC" id="1.17.7.3"/>
    </reaction>
</comment>
<keyword evidence="6 7" id="KW-0414">Isoprene biosynthesis</keyword>
<dbReference type="PANTHER" id="PTHR30454">
    <property type="entry name" value="4-HYDROXY-3-METHYLBUT-2-EN-1-YL DIPHOSPHATE SYNTHASE"/>
    <property type="match status" value="1"/>
</dbReference>
<keyword evidence="1 7" id="KW-0004">4Fe-4S</keyword>
<dbReference type="GO" id="GO:0005506">
    <property type="term" value="F:iron ion binding"/>
    <property type="evidence" value="ECO:0007669"/>
    <property type="project" value="InterPro"/>
</dbReference>
<dbReference type="NCBIfam" id="NF001540">
    <property type="entry name" value="PRK00366.1"/>
    <property type="match status" value="1"/>
</dbReference>
<dbReference type="Gene3D" id="3.20.20.20">
    <property type="entry name" value="Dihydropteroate synthase-like"/>
    <property type="match status" value="1"/>
</dbReference>
<keyword evidence="4 7" id="KW-0408">Iron</keyword>
<evidence type="ECO:0000313" key="10">
    <source>
        <dbReference type="EMBL" id="SDQ30596.1"/>
    </source>
</evidence>
<evidence type="ECO:0000256" key="1">
    <source>
        <dbReference type="ARBA" id="ARBA00022485"/>
    </source>
</evidence>
<keyword evidence="2 7" id="KW-0479">Metal-binding</keyword>
<dbReference type="NCBIfam" id="TIGR00612">
    <property type="entry name" value="ispG_gcpE"/>
    <property type="match status" value="1"/>
</dbReference>
<proteinExistence type="inferred from homology"/>
<evidence type="ECO:0000256" key="3">
    <source>
        <dbReference type="ARBA" id="ARBA00023002"/>
    </source>
</evidence>
<feature type="binding site" evidence="7">
    <location>
        <position position="326"/>
    </location>
    <ligand>
        <name>[4Fe-4S] cluster</name>
        <dbReference type="ChEBI" id="CHEBI:49883"/>
    </ligand>
</feature>
<organism evidence="10 11">
    <name type="scientific">Paraburkholderia tuberum</name>
    <dbReference type="NCBI Taxonomy" id="157910"/>
    <lineage>
        <taxon>Bacteria</taxon>
        <taxon>Pseudomonadati</taxon>
        <taxon>Pseudomonadota</taxon>
        <taxon>Betaproteobacteria</taxon>
        <taxon>Burkholderiales</taxon>
        <taxon>Burkholderiaceae</taxon>
        <taxon>Paraburkholderia</taxon>
    </lineage>
</organism>
<dbReference type="AlphaFoldDB" id="A0A1H0ZU63"/>